<dbReference type="GO" id="GO:0046872">
    <property type="term" value="F:metal ion binding"/>
    <property type="evidence" value="ECO:0007669"/>
    <property type="project" value="InterPro"/>
</dbReference>
<dbReference type="NCBIfam" id="NF047422">
    <property type="entry name" value="YfmF_fam"/>
    <property type="match status" value="1"/>
</dbReference>
<dbReference type="STRING" id="1555112.LIP_1217"/>
<dbReference type="EMBL" id="AP014924">
    <property type="protein sequence ID" value="BAS27074.1"/>
    <property type="molecule type" value="Genomic_DNA"/>
</dbReference>
<sequence length="452" mass="50710">MTLLSAATPPPAGTGDGRFLRQELRPGVGLSVWRTQAFKTNLVEVVLRQPLAAASVTANALVPFVLRRGTERHPTSLAMARFLEELYGADLSVDVAKIGESQNLRFHVEVAAERFLPGERDLFRKALGLLREVVLEPRRDGESFHAPYFQQERENLRRGIEGLVNDKRQYAVIRLVEEMYRGRPYGLYKYGRVEDLPSLDPQGLYRHYRNLLETSPVEIFVVGDLDPEDVARWVEAELPLRPARPQALVPTRSRPADPAGRTVREEQPVQQGVLTMGWTAGATYADDGYEALLAANGLLGAFPHSKLFMNVRERASLAYFAFSRYEASQGFVYASAGINVENYERSRVIIEEQVEALRRGDFTSGELEKCRRSLVSSYRSMQDSGERMIDTFLVGLANGRPRDPDEVIARLERIDPGTIRDAAESLRLATVYFLSRPQEASGGQAAVREEVR</sequence>
<gene>
    <name evidence="2" type="ORF">LIP_1217</name>
</gene>
<dbReference type="AlphaFoldDB" id="A0A0K2SJP8"/>
<dbReference type="PATRIC" id="fig|1555112.3.peg.1265"/>
<proteinExistence type="predicted"/>
<dbReference type="InterPro" id="IPR050361">
    <property type="entry name" value="MPP/UQCRC_Complex"/>
</dbReference>
<evidence type="ECO:0000313" key="2">
    <source>
        <dbReference type="EMBL" id="BAS27074.1"/>
    </source>
</evidence>
<dbReference type="PANTHER" id="PTHR11851:SF186">
    <property type="entry name" value="INACTIVE METALLOPROTEASE YMFF-RELATED"/>
    <property type="match status" value="1"/>
</dbReference>
<feature type="domain" description="Peptidase M16 C-terminal" evidence="1">
    <location>
        <begin position="199"/>
        <end position="374"/>
    </location>
</feature>
<organism evidence="2 3">
    <name type="scientific">Limnochorda pilosa</name>
    <dbReference type="NCBI Taxonomy" id="1555112"/>
    <lineage>
        <taxon>Bacteria</taxon>
        <taxon>Bacillati</taxon>
        <taxon>Bacillota</taxon>
        <taxon>Limnochordia</taxon>
        <taxon>Limnochordales</taxon>
        <taxon>Limnochordaceae</taxon>
        <taxon>Limnochorda</taxon>
    </lineage>
</organism>
<reference evidence="3" key="1">
    <citation type="submission" date="2015-07" db="EMBL/GenBank/DDBJ databases">
        <title>Complete genome sequence and phylogenetic analysis of Limnochorda pilosa.</title>
        <authorList>
            <person name="Watanabe M."/>
            <person name="Kojima H."/>
            <person name="Fukui M."/>
        </authorList>
    </citation>
    <scope>NUCLEOTIDE SEQUENCE [LARGE SCALE GENOMIC DNA]</scope>
    <source>
        <strain evidence="3">HC45</strain>
    </source>
</reference>
<dbReference type="SUPFAM" id="SSF63411">
    <property type="entry name" value="LuxS/MPP-like metallohydrolase"/>
    <property type="match status" value="2"/>
</dbReference>
<accession>A0A0K2SJP8</accession>
<protein>
    <submittedName>
        <fullName evidence="2">Peptidase</fullName>
    </submittedName>
</protein>
<dbReference type="Proteomes" id="UP000065807">
    <property type="component" value="Chromosome"/>
</dbReference>
<dbReference type="InterPro" id="IPR007863">
    <property type="entry name" value="Peptidase_M16_C"/>
</dbReference>
<dbReference type="KEGG" id="lpil:LIP_1217"/>
<name>A0A0K2SJP8_LIMPI</name>
<evidence type="ECO:0000313" key="3">
    <source>
        <dbReference type="Proteomes" id="UP000065807"/>
    </source>
</evidence>
<dbReference type="InterPro" id="IPR011249">
    <property type="entry name" value="Metalloenz_LuxS/M16"/>
</dbReference>
<reference evidence="3" key="2">
    <citation type="journal article" date="2016" name="Int. J. Syst. Evol. Microbiol.">
        <title>Complete genome sequence and cell structure of Limnochorda pilosa, a Gram-negative spore-former within the phylum Firmicutes.</title>
        <authorList>
            <person name="Watanabe M."/>
            <person name="Kojima H."/>
            <person name="Fukui M."/>
        </authorList>
    </citation>
    <scope>NUCLEOTIDE SEQUENCE [LARGE SCALE GENOMIC DNA]</scope>
    <source>
        <strain evidence="3">HC45</strain>
    </source>
</reference>
<dbReference type="PANTHER" id="PTHR11851">
    <property type="entry name" value="METALLOPROTEASE"/>
    <property type="match status" value="1"/>
</dbReference>
<keyword evidence="3" id="KW-1185">Reference proteome</keyword>
<dbReference type="Gene3D" id="3.30.830.10">
    <property type="entry name" value="Metalloenzyme, LuxS/M16 peptidase-like"/>
    <property type="match status" value="2"/>
</dbReference>
<evidence type="ECO:0000259" key="1">
    <source>
        <dbReference type="Pfam" id="PF05193"/>
    </source>
</evidence>
<dbReference type="Pfam" id="PF05193">
    <property type="entry name" value="Peptidase_M16_C"/>
    <property type="match status" value="1"/>
</dbReference>